<sequence>MYDPKAYNSLPSLRQAAERLGEDVRKHLFGEIRQMFLDNNVYEKYGISLLQHFPIGEEDRLVDCRHTSTAWKVGDERDDMVKKYEGLITPRSFRLWGGLPVPYEFAFSPTMPMYDAKFEHRVFDLLRGLGLEGVFGLRYLDEYDPNLSMEITEEDANIMMPRGSVPDSSLIETLWVFSPRDDDRCHCREVCFKKSEGHENDHSCG</sequence>
<dbReference type="PhylomeDB" id="B6QPM7"/>
<dbReference type="EMBL" id="DS995904">
    <property type="protein sequence ID" value="EEA20020.1"/>
    <property type="molecule type" value="Genomic_DNA"/>
</dbReference>
<gene>
    <name evidence="1" type="ORF">PMAA_038870</name>
</gene>
<name>B6QPM7_TALMQ</name>
<accession>B6QPM7</accession>
<dbReference type="OrthoDB" id="2322999at2759"/>
<organism evidence="1 2">
    <name type="scientific">Talaromyces marneffei (strain ATCC 18224 / CBS 334.59 / QM 7333)</name>
    <name type="common">Penicillium marneffei</name>
    <dbReference type="NCBI Taxonomy" id="441960"/>
    <lineage>
        <taxon>Eukaryota</taxon>
        <taxon>Fungi</taxon>
        <taxon>Dikarya</taxon>
        <taxon>Ascomycota</taxon>
        <taxon>Pezizomycotina</taxon>
        <taxon>Eurotiomycetes</taxon>
        <taxon>Eurotiomycetidae</taxon>
        <taxon>Eurotiales</taxon>
        <taxon>Trichocomaceae</taxon>
        <taxon>Talaromyces</taxon>
        <taxon>Talaromyces sect. Talaromyces</taxon>
    </lineage>
</organism>
<reference evidence="2" key="1">
    <citation type="journal article" date="2015" name="Genome Announc.">
        <title>Genome sequence of the AIDS-associated pathogen Penicillium marneffei (ATCC18224) and its near taxonomic relative Talaromyces stipitatus (ATCC10500).</title>
        <authorList>
            <person name="Nierman W.C."/>
            <person name="Fedorova-Abrams N.D."/>
            <person name="Andrianopoulos A."/>
        </authorList>
    </citation>
    <scope>NUCLEOTIDE SEQUENCE [LARGE SCALE GENOMIC DNA]</scope>
    <source>
        <strain evidence="2">ATCC 18224 / CBS 334.59 / QM 7333</strain>
    </source>
</reference>
<dbReference type="AlphaFoldDB" id="B6QPM7"/>
<dbReference type="HOGENOM" id="CLU_100665_2_0_1"/>
<dbReference type="Proteomes" id="UP000001294">
    <property type="component" value="Unassembled WGS sequence"/>
</dbReference>
<evidence type="ECO:0000313" key="2">
    <source>
        <dbReference type="Proteomes" id="UP000001294"/>
    </source>
</evidence>
<protein>
    <submittedName>
        <fullName evidence="1">Uncharacterized protein</fullName>
    </submittedName>
</protein>
<proteinExistence type="predicted"/>
<dbReference type="VEuPathDB" id="FungiDB:PMAA_038870"/>
<keyword evidence="2" id="KW-1185">Reference proteome</keyword>
<evidence type="ECO:0000313" key="1">
    <source>
        <dbReference type="EMBL" id="EEA20020.1"/>
    </source>
</evidence>